<proteinExistence type="predicted"/>
<accession>A0ABQ5QJK6</accession>
<name>A0ABQ5QJK6_9BACT</name>
<dbReference type="RefSeq" id="WP_285577651.1">
    <property type="nucleotide sequence ID" value="NZ_BSDE01000009.1"/>
</dbReference>
<gene>
    <name evidence="2" type="ORF">GETHLI_33750</name>
</gene>
<keyword evidence="1" id="KW-0472">Membrane</keyword>
<evidence type="ECO:0000256" key="1">
    <source>
        <dbReference type="SAM" id="Phobius"/>
    </source>
</evidence>
<keyword evidence="1" id="KW-0812">Transmembrane</keyword>
<feature type="transmembrane region" description="Helical" evidence="1">
    <location>
        <begin position="159"/>
        <end position="178"/>
    </location>
</feature>
<keyword evidence="1" id="KW-1133">Transmembrane helix</keyword>
<organism evidence="2 3">
    <name type="scientific">Geothrix limicola</name>
    <dbReference type="NCBI Taxonomy" id="2927978"/>
    <lineage>
        <taxon>Bacteria</taxon>
        <taxon>Pseudomonadati</taxon>
        <taxon>Acidobacteriota</taxon>
        <taxon>Holophagae</taxon>
        <taxon>Holophagales</taxon>
        <taxon>Holophagaceae</taxon>
        <taxon>Geothrix</taxon>
    </lineage>
</organism>
<evidence type="ECO:0000313" key="2">
    <source>
        <dbReference type="EMBL" id="GLH74873.1"/>
    </source>
</evidence>
<sequence length="193" mass="21794">MTDTFHSRLLGLSDADLRTYLEQPLHYRTEVVEAALLELARRGLAPAPEDLARIRHDLAQRDAAAHANLDQTFVTRLGSDPATRLRRVRQITLGILATGLGAATIVYLRTMPKGANPLGYEPEDTKKYLRDLELYGGKVNVLATEFTRWWEGLWQGRNLAYTLAWLTFFAALGFWLVARRRALADLRATTTKD</sequence>
<keyword evidence="3" id="KW-1185">Reference proteome</keyword>
<dbReference type="Proteomes" id="UP001165069">
    <property type="component" value="Unassembled WGS sequence"/>
</dbReference>
<protein>
    <recommendedName>
        <fullName evidence="4">DUF1707 domain-containing protein</fullName>
    </recommendedName>
</protein>
<comment type="caution">
    <text evidence="2">The sequence shown here is derived from an EMBL/GenBank/DDBJ whole genome shotgun (WGS) entry which is preliminary data.</text>
</comment>
<dbReference type="EMBL" id="BSDE01000009">
    <property type="protein sequence ID" value="GLH74873.1"/>
    <property type="molecule type" value="Genomic_DNA"/>
</dbReference>
<evidence type="ECO:0000313" key="3">
    <source>
        <dbReference type="Proteomes" id="UP001165069"/>
    </source>
</evidence>
<evidence type="ECO:0008006" key="4">
    <source>
        <dbReference type="Google" id="ProtNLM"/>
    </source>
</evidence>
<feature type="transmembrane region" description="Helical" evidence="1">
    <location>
        <begin position="91"/>
        <end position="108"/>
    </location>
</feature>
<reference evidence="2 3" key="1">
    <citation type="journal article" date="2023" name="Antonie Van Leeuwenhoek">
        <title>Mesoterricola silvestris gen. nov., sp. nov., Mesoterricola sediminis sp. nov., Geothrix oryzae sp. nov., Geothrix edaphica sp. nov., Geothrix rubra sp. nov., and Geothrix limicola sp. nov., six novel members of Acidobacteriota isolated from soils.</title>
        <authorList>
            <person name="Itoh H."/>
            <person name="Sugisawa Y."/>
            <person name="Mise K."/>
            <person name="Xu Z."/>
            <person name="Kuniyasu M."/>
            <person name="Ushijima N."/>
            <person name="Kawano K."/>
            <person name="Kobayashi E."/>
            <person name="Shiratori Y."/>
            <person name="Masuda Y."/>
            <person name="Senoo K."/>
        </authorList>
    </citation>
    <scope>NUCLEOTIDE SEQUENCE [LARGE SCALE GENOMIC DNA]</scope>
    <source>
        <strain evidence="2 3">Red804</strain>
    </source>
</reference>